<gene>
    <name evidence="8" type="primary">I1RC95</name>
</gene>
<dbReference type="Pfam" id="PF00291">
    <property type="entry name" value="PALP"/>
    <property type="match status" value="1"/>
</dbReference>
<dbReference type="EMBL" id="LR728415">
    <property type="protein sequence ID" value="VWP00372.1"/>
    <property type="molecule type" value="Genomic_DNA"/>
</dbReference>
<dbReference type="Gene3D" id="3.40.50.1100">
    <property type="match status" value="2"/>
</dbReference>
<evidence type="ECO:0000256" key="1">
    <source>
        <dbReference type="ARBA" id="ARBA00001933"/>
    </source>
</evidence>
<evidence type="ECO:0000256" key="5">
    <source>
        <dbReference type="ARBA" id="ARBA00023239"/>
    </source>
</evidence>
<dbReference type="GO" id="GO:0004794">
    <property type="term" value="F:threonine deaminase activity"/>
    <property type="evidence" value="ECO:0007669"/>
    <property type="project" value="TreeGrafter"/>
</dbReference>
<dbReference type="GO" id="GO:0009097">
    <property type="term" value="P:isoleucine biosynthetic process"/>
    <property type="evidence" value="ECO:0007669"/>
    <property type="project" value="TreeGrafter"/>
</dbReference>
<organism evidence="8">
    <name type="scientific">Ganoderma boninense</name>
    <dbReference type="NCBI Taxonomy" id="34458"/>
    <lineage>
        <taxon>Eukaryota</taxon>
        <taxon>Fungi</taxon>
        <taxon>Dikarya</taxon>
        <taxon>Basidiomycota</taxon>
        <taxon>Agaricomycotina</taxon>
        <taxon>Agaricomycetes</taxon>
        <taxon>Polyporales</taxon>
        <taxon>Polyporaceae</taxon>
        <taxon>Ganoderma</taxon>
    </lineage>
</organism>
<protein>
    <recommendedName>
        <fullName evidence="3">L-serine ammonia-lyase</fullName>
        <ecNumber evidence="3">4.3.1.17</ecNumber>
    </recommendedName>
</protein>
<evidence type="ECO:0000259" key="7">
    <source>
        <dbReference type="Pfam" id="PF00291"/>
    </source>
</evidence>
<reference evidence="8" key="1">
    <citation type="submission" date="2019-10" db="EMBL/GenBank/DDBJ databases">
        <authorList>
            <person name="Nor Muhammad N."/>
        </authorList>
    </citation>
    <scope>NUCLEOTIDE SEQUENCE</scope>
</reference>
<dbReference type="GO" id="GO:0006567">
    <property type="term" value="P:L-threonine catabolic process"/>
    <property type="evidence" value="ECO:0007669"/>
    <property type="project" value="TreeGrafter"/>
</dbReference>
<evidence type="ECO:0000256" key="4">
    <source>
        <dbReference type="ARBA" id="ARBA00022898"/>
    </source>
</evidence>
<comment type="catalytic activity">
    <reaction evidence="6">
        <text>L-serine = pyruvate + NH4(+)</text>
        <dbReference type="Rhea" id="RHEA:19169"/>
        <dbReference type="ChEBI" id="CHEBI:15361"/>
        <dbReference type="ChEBI" id="CHEBI:28938"/>
        <dbReference type="ChEBI" id="CHEBI:33384"/>
        <dbReference type="EC" id="4.3.1.17"/>
    </reaction>
</comment>
<comment type="cofactor">
    <cofactor evidence="1">
        <name>pyridoxal 5'-phosphate</name>
        <dbReference type="ChEBI" id="CHEBI:597326"/>
    </cofactor>
</comment>
<dbReference type="InterPro" id="IPR050147">
    <property type="entry name" value="Ser/Thr_Dehydratase"/>
</dbReference>
<name>A0A5K1K442_9APHY</name>
<dbReference type="AlphaFoldDB" id="A0A5K1K442"/>
<dbReference type="GO" id="GO:0003941">
    <property type="term" value="F:L-serine ammonia-lyase activity"/>
    <property type="evidence" value="ECO:0007669"/>
    <property type="project" value="UniProtKB-EC"/>
</dbReference>
<dbReference type="PANTHER" id="PTHR48078">
    <property type="entry name" value="THREONINE DEHYDRATASE, MITOCHONDRIAL-RELATED"/>
    <property type="match status" value="1"/>
</dbReference>
<dbReference type="GO" id="GO:0006565">
    <property type="term" value="P:L-serine catabolic process"/>
    <property type="evidence" value="ECO:0007669"/>
    <property type="project" value="TreeGrafter"/>
</dbReference>
<dbReference type="EC" id="4.3.1.17" evidence="3"/>
<accession>A0A5K1K442</accession>
<dbReference type="SUPFAM" id="SSF53686">
    <property type="entry name" value="Tryptophan synthase beta subunit-like PLP-dependent enzymes"/>
    <property type="match status" value="1"/>
</dbReference>
<comment type="similarity">
    <text evidence="2">Belongs to the serine/threonine dehydratase family.</text>
</comment>
<dbReference type="PANTHER" id="PTHR48078:SF2">
    <property type="entry name" value="CATABOLIC L-SERINE_THREONINE DEHYDRATASE"/>
    <property type="match status" value="1"/>
</dbReference>
<keyword evidence="4" id="KW-0663">Pyridoxal phosphate</keyword>
<dbReference type="InterPro" id="IPR036052">
    <property type="entry name" value="TrpB-like_PALP_sf"/>
</dbReference>
<proteinExistence type="inferred from homology"/>
<feature type="domain" description="Tryptophan synthase beta chain-like PALP" evidence="7">
    <location>
        <begin position="10"/>
        <end position="343"/>
    </location>
</feature>
<dbReference type="InterPro" id="IPR001926">
    <property type="entry name" value="TrpB-like_PALP"/>
</dbReference>
<sequence length="382" mass="40472">MAAYADTLWQETPLLRSGHISTLLGCDAYLKLENLHPAQSFKYRGISHFAQHAVRTHGPDTHLIIASGGNAGLAAACAANVLQARCTVFLPHGASEPTLAFLRRERAAVEIGGDCYLHALQRAQAAVAAEPKAVMIPAYDDPVVWEGHASMVHEVQRQLPEGVKPDAIFCSVGGAGLAGGVMEGCKAVGWDDVPLVTVETHGSNCFYQSLSLNDGPFAGSVASRPVPEGTTVEHCEEHNVNVAHLSKLSSRATSLGASSPSGAIVRNALDRSGGVKSVCISDEMAMQTTLFFAGNISRMTEDHKMLAELACAATLSPAYNPTLFRKLIPQTDKRTTVVFIVCGGFKISLAELGEYKGIVASEVAAGKGWDIAYNGENFVVPM</sequence>
<evidence type="ECO:0000256" key="2">
    <source>
        <dbReference type="ARBA" id="ARBA00010869"/>
    </source>
</evidence>
<evidence type="ECO:0000313" key="8">
    <source>
        <dbReference type="EMBL" id="VWP00372.1"/>
    </source>
</evidence>
<keyword evidence="5" id="KW-0456">Lyase</keyword>
<evidence type="ECO:0000256" key="6">
    <source>
        <dbReference type="ARBA" id="ARBA00049406"/>
    </source>
</evidence>
<evidence type="ECO:0000256" key="3">
    <source>
        <dbReference type="ARBA" id="ARBA00012093"/>
    </source>
</evidence>